<evidence type="ECO:0008006" key="5">
    <source>
        <dbReference type="Google" id="ProtNLM"/>
    </source>
</evidence>
<feature type="transmembrane region" description="Helical" evidence="2">
    <location>
        <begin position="127"/>
        <end position="149"/>
    </location>
</feature>
<comment type="caution">
    <text evidence="3">The sequence shown here is derived from an EMBL/GenBank/DDBJ whole genome shotgun (WGS) entry which is preliminary data.</text>
</comment>
<evidence type="ECO:0000313" key="3">
    <source>
        <dbReference type="EMBL" id="MDP0397000.1"/>
    </source>
</evidence>
<feature type="transmembrane region" description="Helical" evidence="2">
    <location>
        <begin position="261"/>
        <end position="281"/>
    </location>
</feature>
<feature type="transmembrane region" description="Helical" evidence="2">
    <location>
        <begin position="301"/>
        <end position="326"/>
    </location>
</feature>
<feature type="transmembrane region" description="Helical" evidence="2">
    <location>
        <begin position="69"/>
        <end position="92"/>
    </location>
</feature>
<evidence type="ECO:0000256" key="2">
    <source>
        <dbReference type="SAM" id="Phobius"/>
    </source>
</evidence>
<dbReference type="EMBL" id="JAUTIX010000001">
    <property type="protein sequence ID" value="MDP0397000.1"/>
    <property type="molecule type" value="Genomic_DNA"/>
</dbReference>
<keyword evidence="2" id="KW-0472">Membrane</keyword>
<organism evidence="3 4">
    <name type="scientific">Tsukamurella strandjordii</name>
    <dbReference type="NCBI Taxonomy" id="147577"/>
    <lineage>
        <taxon>Bacteria</taxon>
        <taxon>Bacillati</taxon>
        <taxon>Actinomycetota</taxon>
        <taxon>Actinomycetes</taxon>
        <taxon>Mycobacteriales</taxon>
        <taxon>Tsukamurellaceae</taxon>
        <taxon>Tsukamurella</taxon>
    </lineage>
</organism>
<feature type="region of interest" description="Disordered" evidence="1">
    <location>
        <begin position="1"/>
        <end position="24"/>
    </location>
</feature>
<dbReference type="RefSeq" id="WP_305110301.1">
    <property type="nucleotide sequence ID" value="NZ_JAUTIX010000001.1"/>
</dbReference>
<keyword evidence="2" id="KW-0812">Transmembrane</keyword>
<evidence type="ECO:0000256" key="1">
    <source>
        <dbReference type="SAM" id="MobiDB-lite"/>
    </source>
</evidence>
<protein>
    <recommendedName>
        <fullName evidence="5">Glycerophosphoryl diester phosphodiesterase membrane domain-containing protein</fullName>
    </recommendedName>
</protein>
<evidence type="ECO:0000313" key="4">
    <source>
        <dbReference type="Proteomes" id="UP001178281"/>
    </source>
</evidence>
<dbReference type="AlphaFoldDB" id="A0AA90N8U2"/>
<feature type="transmembrane region" description="Helical" evidence="2">
    <location>
        <begin position="169"/>
        <end position="197"/>
    </location>
</feature>
<sequence>MTGDEAEATRRRDDDDAADDAADDAVEAAEEAAVEAVIALLPPLIPLAPLRIVDLFLGAVHALRANPRVMFGLTAVIVAVMSVVSIATQLLFVARGTRIGDPRADADVAQVLSLTGLGSGWSMANSAFGTAGTLLVTGVVTISVARAVLGRKTHTVTALLSAGRRMHTLVALGVLDIVLLLLPVAAAVAVAILGAIAVGPDRAGLIAVIAVIGAVLTILAMWPFMAIATSVVMLERRGSIGALSRAFDLQRPGYRRILSRLVLSYLIAYAIGIAVWLPFWYSARWLAPTALGAGDVLPTALIVLGSAAGQVMTLPFLASVNTLLYVDQRIRNEELGPELERAAADTSSSGAVQVWMVADAAEYGTRNA</sequence>
<gene>
    <name evidence="3" type="ORF">Q7X28_03585</name>
</gene>
<reference evidence="3" key="1">
    <citation type="submission" date="2023-08" db="EMBL/GenBank/DDBJ databases">
        <title>The draft genome of Tsukamurella strandjordii strain 050030.</title>
        <authorList>
            <person name="Zhao F."/>
            <person name="Feng Y."/>
            <person name="Zong Z."/>
        </authorList>
    </citation>
    <scope>NUCLEOTIDE SEQUENCE</scope>
    <source>
        <strain evidence="3">050030</strain>
    </source>
</reference>
<name>A0AA90N8U2_9ACTN</name>
<proteinExistence type="predicted"/>
<dbReference type="Proteomes" id="UP001178281">
    <property type="component" value="Unassembled WGS sequence"/>
</dbReference>
<accession>A0AA90N8U2</accession>
<feature type="compositionally biased region" description="Acidic residues" evidence="1">
    <location>
        <begin position="15"/>
        <end position="24"/>
    </location>
</feature>
<feature type="transmembrane region" description="Helical" evidence="2">
    <location>
        <begin position="203"/>
        <end position="227"/>
    </location>
</feature>
<keyword evidence="4" id="KW-1185">Reference proteome</keyword>
<keyword evidence="2" id="KW-1133">Transmembrane helix</keyword>